<dbReference type="AlphaFoldDB" id="A0A3B3R308"/>
<accession>A0A3B3R308</accession>
<dbReference type="GO" id="GO:0047372">
    <property type="term" value="F:monoacylglycerol lipase activity"/>
    <property type="evidence" value="ECO:0007669"/>
    <property type="project" value="TreeGrafter"/>
</dbReference>
<dbReference type="Gene3D" id="3.40.50.1820">
    <property type="entry name" value="alpha/beta hydrolase"/>
    <property type="match status" value="1"/>
</dbReference>
<evidence type="ECO:0000313" key="2">
    <source>
        <dbReference type="Ensembl" id="ENSPKIP00000012295.1"/>
    </source>
</evidence>
<dbReference type="SUPFAM" id="SSF53474">
    <property type="entry name" value="alpha/beta-Hydrolases"/>
    <property type="match status" value="1"/>
</dbReference>
<sequence length="503" mass="55199">MWIPSLSLPASARWVCIMWNGILCLLPSIILLLVACFLRLPQVWGLVGGLCRAALRVLWLCVCWCLDLPLSPPASMVHPSPQLLYKPTALAYFLLQRCASLAWSCPVGWPWDDPHLQTLAGFVGVSDKEIRFARDHLQMGDGGVVALDWAVWLEGAPHPRLKVELTAGQRALGCYSSCPPVLVVVPNAWGLVTPHLLGLCAQALRQGFYPVVFHSRGVAGCPLVTPRLQEFGDPSDLIQAISYIRSRHPSSTLLAISEGSGSGVLLSYLGECGSSSYLTAAACLSPILQGRLWFETALPSLYHWGVLLYRKLQLSRYESALSAVMDVDQVLGSSSLRHMEELMFCSGKAGGSKGGEDWEVYWDRNEPLRDADEVAVPVLCLRSHDDPLLPPVAALPTALFRSSPYFLLALTATGGHCGFQLPGTEGGSDTWWSHEMVLDYFAIVAEFLGAEETCGMPTGTSPGLRHRTNTMVNRRPRASQRMGDQIGSAEKRDLFTWHRSYTR</sequence>
<dbReference type="ESTHER" id="9tele-a0a3b3r308">
    <property type="family name" value="abh_upf0017"/>
</dbReference>
<protein>
    <submittedName>
        <fullName evidence="2">Abhydrolase domain containing 15</fullName>
    </submittedName>
</protein>
<evidence type="ECO:0000256" key="1">
    <source>
        <dbReference type="ARBA" id="ARBA00010884"/>
    </source>
</evidence>
<dbReference type="GeneTree" id="ENSGT00950000182902"/>
<proteinExistence type="inferred from homology"/>
<organism evidence="2 3">
    <name type="scientific">Paramormyrops kingsleyae</name>
    <dbReference type="NCBI Taxonomy" id="1676925"/>
    <lineage>
        <taxon>Eukaryota</taxon>
        <taxon>Metazoa</taxon>
        <taxon>Chordata</taxon>
        <taxon>Craniata</taxon>
        <taxon>Vertebrata</taxon>
        <taxon>Euteleostomi</taxon>
        <taxon>Actinopterygii</taxon>
        <taxon>Neopterygii</taxon>
        <taxon>Teleostei</taxon>
        <taxon>Osteoglossocephala</taxon>
        <taxon>Osteoglossomorpha</taxon>
        <taxon>Osteoglossiformes</taxon>
        <taxon>Mormyridae</taxon>
        <taxon>Paramormyrops</taxon>
    </lineage>
</organism>
<dbReference type="Ensembl" id="ENSPKIT00000036685.1">
    <property type="protein sequence ID" value="ENSPKIP00000012295.1"/>
    <property type="gene ID" value="ENSPKIG00000000140.1"/>
</dbReference>
<reference evidence="2" key="1">
    <citation type="submission" date="2025-08" db="UniProtKB">
        <authorList>
            <consortium name="Ensembl"/>
        </authorList>
    </citation>
    <scope>IDENTIFICATION</scope>
</reference>
<keyword evidence="3" id="KW-1185">Reference proteome</keyword>
<dbReference type="InterPro" id="IPR050960">
    <property type="entry name" value="AB_hydrolase_4_sf"/>
</dbReference>
<reference evidence="2" key="2">
    <citation type="submission" date="2025-09" db="UniProtKB">
        <authorList>
            <consortium name="Ensembl"/>
        </authorList>
    </citation>
    <scope>IDENTIFICATION</scope>
</reference>
<name>A0A3B3R308_9TELE</name>
<dbReference type="Proteomes" id="UP000261540">
    <property type="component" value="Unplaced"/>
</dbReference>
<dbReference type="PANTHER" id="PTHR10794:SF96">
    <property type="entry name" value="PROTEIN ABHD15-LIKE"/>
    <property type="match status" value="1"/>
</dbReference>
<evidence type="ECO:0000313" key="3">
    <source>
        <dbReference type="Proteomes" id="UP000261540"/>
    </source>
</evidence>
<dbReference type="GO" id="GO:0034338">
    <property type="term" value="F:short-chain carboxylesterase activity"/>
    <property type="evidence" value="ECO:0007669"/>
    <property type="project" value="TreeGrafter"/>
</dbReference>
<dbReference type="InterPro" id="IPR029058">
    <property type="entry name" value="AB_hydrolase_fold"/>
</dbReference>
<comment type="similarity">
    <text evidence="1">Belongs to the AB hydrolase superfamily. AB hydrolase 4 family.</text>
</comment>
<dbReference type="PANTHER" id="PTHR10794">
    <property type="entry name" value="ABHYDROLASE DOMAIN-CONTAINING PROTEIN"/>
    <property type="match status" value="1"/>
</dbReference>